<organism evidence="3 4">
    <name type="scientific">Salinibacter ruber (strain M8)</name>
    <dbReference type="NCBI Taxonomy" id="761659"/>
    <lineage>
        <taxon>Bacteria</taxon>
        <taxon>Pseudomonadati</taxon>
        <taxon>Rhodothermota</taxon>
        <taxon>Rhodothermia</taxon>
        <taxon>Rhodothermales</taxon>
        <taxon>Salinibacteraceae</taxon>
        <taxon>Salinibacter</taxon>
    </lineage>
</organism>
<gene>
    <name evidence="3" type="primary">matE</name>
    <name evidence="3" type="ordered locus">SRM_01924</name>
</gene>
<dbReference type="Proteomes" id="UP000000933">
    <property type="component" value="Chromosome"/>
</dbReference>
<feature type="transmembrane region" description="Helical" evidence="2">
    <location>
        <begin position="313"/>
        <end position="334"/>
    </location>
</feature>
<dbReference type="KEGG" id="srm:SRM_01924"/>
<reference evidence="4" key="2">
    <citation type="submission" date="2010-04" db="EMBL/GenBank/DDBJ databases">
        <title>Genome sequence of Salinibacter ruber M8.</title>
        <authorList>
            <consortium name="Genoscope"/>
        </authorList>
    </citation>
    <scope>NUCLEOTIDE SEQUENCE [LARGE SCALE GENOMIC DNA]</scope>
    <source>
        <strain evidence="4">M8</strain>
    </source>
</reference>
<evidence type="ECO:0000256" key="2">
    <source>
        <dbReference type="SAM" id="Phobius"/>
    </source>
</evidence>
<feature type="transmembrane region" description="Helical" evidence="2">
    <location>
        <begin position="483"/>
        <end position="502"/>
    </location>
</feature>
<dbReference type="InterPro" id="IPR050222">
    <property type="entry name" value="MATE_MdtK"/>
</dbReference>
<dbReference type="PANTHER" id="PTHR43298:SF2">
    <property type="entry name" value="FMN_FAD EXPORTER YEEO-RELATED"/>
    <property type="match status" value="1"/>
</dbReference>
<reference evidence="3 4" key="1">
    <citation type="journal article" date="2010" name="ISME J.">
        <title>Fine-scale evolution: genomic, phenotypic and ecological differentiation in two coexisting Salinibacter ruber strains.</title>
        <authorList>
            <person name="Pena A."/>
            <person name="Teeling H."/>
            <person name="Huerta-Cepas J."/>
            <person name="Santos F."/>
            <person name="Yarza P."/>
            <person name="Brito-Echeverria J."/>
            <person name="Lucio M."/>
            <person name="Schmitt-Kopplin P."/>
            <person name="Meseguer I."/>
            <person name="Schenowitz C."/>
            <person name="Dossat C."/>
            <person name="Barbe V."/>
            <person name="Dopazo J."/>
            <person name="Rossello-Mora R."/>
            <person name="Schuler M."/>
            <person name="Glockner F.O."/>
            <person name="Amann R."/>
            <person name="Gabaldon T."/>
            <person name="Anton J."/>
        </authorList>
    </citation>
    <scope>NUCLEOTIDE SEQUENCE [LARGE SCALE GENOMIC DNA]</scope>
    <source>
        <strain evidence="3 4">M8</strain>
    </source>
</reference>
<keyword evidence="2" id="KW-0472">Membrane</keyword>
<sequence length="582" mass="61332">MKFGALGRGDWNVGCLRPPPPIDDGNFIPLTFSIGALRRSGPGQVAARRSRAREGNGRNQLFLGMRSCSGGLARTTPRLRECLRSRHSRQVGVGPVHAVVPLRFASVPNPIRATVEGIGRLLVYLRLITASRAQRIAGLAWPRILTGLARMSKATADVAMVGVAVGPAAIAGVGYGVPYWTMTYMLGGGIAGGTISLVSQRYGGGRYDDIDRAVKVSVMAALLVTLPLVVVFWTLPEPLIRLIGTGEAAIQYGTRYLRVASLAMPFAALNLIGSRTLIGADDAWTPMIVRAGGAVINVGLNAVFIFVFDLGVVGAALGTVLGSVGGVLVLGWGLTAGRLPFVGPLPVQVDWSAPYWDAADARHLARISTPLALRKVAQNGGQFPLLAIVGLYGPNMVAAFVVALRVRALMNTPGWGFGLASSSLVGQSLGAGNEQDADGYARDTLRFTVATYALVGAAVFVVADPVSALFVDDGAVRATTTALIRAACVSVLLWGVMNGALGPLRASGDTTWPFYGQLLGLFVFALPLAYLGAVTSLGIWGLYGTLFAETAVPAAVIYYRFRTQKWKRISRQNREAAMGQAS</sequence>
<evidence type="ECO:0000313" key="3">
    <source>
        <dbReference type="EMBL" id="CBH24845.1"/>
    </source>
</evidence>
<feature type="transmembrane region" description="Helical" evidence="2">
    <location>
        <begin position="284"/>
        <end position="307"/>
    </location>
</feature>
<accession>D5H9Z0</accession>
<evidence type="ECO:0000313" key="4">
    <source>
        <dbReference type="Proteomes" id="UP000000933"/>
    </source>
</evidence>
<feature type="transmembrane region" description="Helical" evidence="2">
    <location>
        <begin position="255"/>
        <end position="272"/>
    </location>
</feature>
<dbReference type="PANTHER" id="PTHR43298">
    <property type="entry name" value="MULTIDRUG RESISTANCE PROTEIN NORM-RELATED"/>
    <property type="match status" value="1"/>
</dbReference>
<feature type="transmembrane region" description="Helical" evidence="2">
    <location>
        <begin position="216"/>
        <end position="235"/>
    </location>
</feature>
<feature type="transmembrane region" description="Helical" evidence="2">
    <location>
        <begin position="383"/>
        <end position="403"/>
    </location>
</feature>
<dbReference type="HOGENOM" id="CLU_012893_5_3_10"/>
<dbReference type="EMBL" id="FP565814">
    <property type="protein sequence ID" value="CBH24845.1"/>
    <property type="molecule type" value="Genomic_DNA"/>
</dbReference>
<keyword evidence="1" id="KW-0813">Transport</keyword>
<dbReference type="GO" id="GO:0015297">
    <property type="term" value="F:antiporter activity"/>
    <property type="evidence" value="ECO:0007669"/>
    <property type="project" value="InterPro"/>
</dbReference>
<dbReference type="CDD" id="cd13137">
    <property type="entry name" value="MATE_NorM_like"/>
    <property type="match status" value="1"/>
</dbReference>
<dbReference type="InterPro" id="IPR002528">
    <property type="entry name" value="MATE_fam"/>
</dbReference>
<keyword evidence="2" id="KW-1133">Transmembrane helix</keyword>
<feature type="transmembrane region" description="Helical" evidence="2">
    <location>
        <begin position="539"/>
        <end position="561"/>
    </location>
</feature>
<feature type="transmembrane region" description="Helical" evidence="2">
    <location>
        <begin position="158"/>
        <end position="177"/>
    </location>
</feature>
<evidence type="ECO:0000256" key="1">
    <source>
        <dbReference type="ARBA" id="ARBA00022448"/>
    </source>
</evidence>
<dbReference type="PATRIC" id="fig|761659.10.peg.2092"/>
<dbReference type="NCBIfam" id="TIGR00797">
    <property type="entry name" value="matE"/>
    <property type="match status" value="1"/>
</dbReference>
<feature type="transmembrane region" description="Helical" evidence="2">
    <location>
        <begin position="514"/>
        <end position="533"/>
    </location>
</feature>
<dbReference type="GO" id="GO:0042910">
    <property type="term" value="F:xenobiotic transmembrane transporter activity"/>
    <property type="evidence" value="ECO:0007669"/>
    <property type="project" value="InterPro"/>
</dbReference>
<dbReference type="Pfam" id="PF01554">
    <property type="entry name" value="MatE"/>
    <property type="match status" value="2"/>
</dbReference>
<dbReference type="AlphaFoldDB" id="D5H9Z0"/>
<keyword evidence="2" id="KW-0812">Transmembrane</keyword>
<name>D5H9Z0_SALRM</name>
<proteinExistence type="predicted"/>
<dbReference type="GO" id="GO:0016020">
    <property type="term" value="C:membrane"/>
    <property type="evidence" value="ECO:0007669"/>
    <property type="project" value="InterPro"/>
</dbReference>
<feature type="transmembrane region" description="Helical" evidence="2">
    <location>
        <begin position="444"/>
        <end position="463"/>
    </location>
</feature>
<protein>
    <submittedName>
        <fullName evidence="3">DNA damage-inducible protein</fullName>
    </submittedName>
</protein>